<sequence length="78" mass="9300">MRLYNSRILNPFYSIFLLHLYVIEFVNSHQEVLFDLSKATPATRWDSLALKHDRDDVVSLLNTSARRRLLLRRLLPIF</sequence>
<reference evidence="2" key="1">
    <citation type="submission" date="2017-10" db="EMBL/GenBank/DDBJ databases">
        <title>Rapid genome shrinkage in a self-fertile nematode reveals novel sperm competition proteins.</title>
        <authorList>
            <person name="Yin D."/>
            <person name="Schwarz E.M."/>
            <person name="Thomas C.G."/>
            <person name="Felde R.L."/>
            <person name="Korf I.F."/>
            <person name="Cutter A.D."/>
            <person name="Schartner C.M."/>
            <person name="Ralston E.J."/>
            <person name="Meyer B.J."/>
            <person name="Haag E.S."/>
        </authorList>
    </citation>
    <scope>NUCLEOTIDE SEQUENCE [LARGE SCALE GENOMIC DNA]</scope>
    <source>
        <strain evidence="2">JU1422</strain>
    </source>
</reference>
<comment type="caution">
    <text evidence="1">The sequence shown here is derived from an EMBL/GenBank/DDBJ whole genome shotgun (WGS) entry which is preliminary data.</text>
</comment>
<gene>
    <name evidence="1" type="primary">Cnig_chr_II.g4512</name>
    <name evidence="1" type="ORF">B9Z55_004512</name>
</gene>
<accession>A0A2G5UWR7</accession>
<evidence type="ECO:0000313" key="1">
    <source>
        <dbReference type="EMBL" id="PIC43984.1"/>
    </source>
</evidence>
<evidence type="ECO:0000313" key="2">
    <source>
        <dbReference type="Proteomes" id="UP000230233"/>
    </source>
</evidence>
<keyword evidence="2" id="KW-1185">Reference proteome</keyword>
<dbReference type="AlphaFoldDB" id="A0A2G5UWR7"/>
<dbReference type="Proteomes" id="UP000230233">
    <property type="component" value="Chromosome II"/>
</dbReference>
<dbReference type="STRING" id="1611254.A0A2G5UWR7"/>
<dbReference type="EMBL" id="PDUG01000002">
    <property type="protein sequence ID" value="PIC43984.1"/>
    <property type="molecule type" value="Genomic_DNA"/>
</dbReference>
<proteinExistence type="predicted"/>
<organism evidence="1 2">
    <name type="scientific">Caenorhabditis nigoni</name>
    <dbReference type="NCBI Taxonomy" id="1611254"/>
    <lineage>
        <taxon>Eukaryota</taxon>
        <taxon>Metazoa</taxon>
        <taxon>Ecdysozoa</taxon>
        <taxon>Nematoda</taxon>
        <taxon>Chromadorea</taxon>
        <taxon>Rhabditida</taxon>
        <taxon>Rhabditina</taxon>
        <taxon>Rhabditomorpha</taxon>
        <taxon>Rhabditoidea</taxon>
        <taxon>Rhabditidae</taxon>
        <taxon>Peloderinae</taxon>
        <taxon>Caenorhabditis</taxon>
    </lineage>
</organism>
<name>A0A2G5UWR7_9PELO</name>
<protein>
    <submittedName>
        <fullName evidence="1">Uncharacterized protein</fullName>
    </submittedName>
</protein>